<feature type="compositionally biased region" description="Polar residues" evidence="1">
    <location>
        <begin position="161"/>
        <end position="171"/>
    </location>
</feature>
<dbReference type="InterPro" id="IPR019412">
    <property type="entry name" value="IML2/TPR_39"/>
</dbReference>
<feature type="compositionally biased region" description="Basic and acidic residues" evidence="1">
    <location>
        <begin position="142"/>
        <end position="155"/>
    </location>
</feature>
<dbReference type="FunCoup" id="A0A1Y1UP37">
    <property type="interactions" value="68"/>
</dbReference>
<feature type="region of interest" description="Disordered" evidence="1">
    <location>
        <begin position="1"/>
        <end position="239"/>
    </location>
</feature>
<dbReference type="EMBL" id="NBSH01000002">
    <property type="protein sequence ID" value="ORX39801.1"/>
    <property type="molecule type" value="Genomic_DNA"/>
</dbReference>
<evidence type="ECO:0000313" key="2">
    <source>
        <dbReference type="EMBL" id="ORX39801.1"/>
    </source>
</evidence>
<dbReference type="GO" id="GO:0005741">
    <property type="term" value="C:mitochondrial outer membrane"/>
    <property type="evidence" value="ECO:0007669"/>
    <property type="project" value="TreeGrafter"/>
</dbReference>
<feature type="compositionally biased region" description="Low complexity" evidence="1">
    <location>
        <begin position="99"/>
        <end position="110"/>
    </location>
</feature>
<dbReference type="InParanoid" id="A0A1Y1UP37"/>
<dbReference type="GO" id="GO:0005829">
    <property type="term" value="C:cytosol"/>
    <property type="evidence" value="ECO:0007669"/>
    <property type="project" value="TreeGrafter"/>
</dbReference>
<evidence type="ECO:0000313" key="3">
    <source>
        <dbReference type="Proteomes" id="UP000193218"/>
    </source>
</evidence>
<protein>
    <submittedName>
        <fullName evidence="2">Uncharacterized protein</fullName>
    </submittedName>
</protein>
<dbReference type="Proteomes" id="UP000193218">
    <property type="component" value="Unassembled WGS sequence"/>
</dbReference>
<name>A0A1Y1UP37_9TREE</name>
<sequence>MSSVFRRVSLSRKKKDGNDAGSNDNVLSPRSPSVRGDKPPRSRAVSEANSVANDADTTKSKRKMSLKGGRRRLSSLFSSSSLITHTSPDKSSRTPSQISSPTASGTTTPTRDIVGPSSTTRKFSNLNGKGAAPPDQLANGLEKLRLGSDKVDEHGQLIPESPSSGIVQSPLSEHDDSAVNTRREPRPERKRTPSMWSQWELAGAAEESSSDEDDDNEAFATPPDGLSEVEEEDEEVPERVDPTLDKTNVTKGAVASSSDVAGTGRSTIRRFKAVNPETRVRKRASTKLSDITSFSQDKELAKDLDICREVLTLFLTSHMKEAEEMCFDKDPEGSHLYLMSAHGIINGLKGMMTFDSNDLANALELCKTTSTVASTLRRPSDSLVSRIGGLVRSGAGLQRIKEMTPLQLHAELVYAETSLLKAMLAIVAGGDWLGLVREALNMRTAHGIYRNLQMFLEESDKNGFDEDIDMDFRSGVLLGTGTSSLMLSLLPGKVLKIAEVFGYAGDQKVALKTLMSAGGWSKDADKPAYDEKNEGLRRPVCDMILLAFHLVISTLIPVQTDVPLARNILAYNTRRYPDGIFFLYFQARLHTAQCEPELANRNLQRALDLPLEYIQLQHMCLWDYALNFMMMCNFKGALDCYAILKDESNWSRAVYTFSAAACLLELAEDGFENASVDEAEKLFKQVPHLTKKLAGKSLPIEKLANRKVRKFESQNRHLFLPATELLYVYGGISMCPRSLLLSKHLPRIDKHLSNLKDAAPEKYGNGEQYWDDYCLGHFLRGCVQLFARYQPSQASEEAREAQPGDPSDEELDRGAERDLQECLKNGPEVRLDHYILYHCHYELGRLYARRGDKVNARKNFDAVMNNKLAEPNLYEKKTKGKYSLEGALLLKTHAAIQTLENDGQV</sequence>
<evidence type="ECO:0000256" key="1">
    <source>
        <dbReference type="SAM" id="MobiDB-lite"/>
    </source>
</evidence>
<dbReference type="Pfam" id="PF10300">
    <property type="entry name" value="Iml2-TPR_39"/>
    <property type="match status" value="1"/>
</dbReference>
<dbReference type="RefSeq" id="XP_021873586.1">
    <property type="nucleotide sequence ID" value="XM_022014674.1"/>
</dbReference>
<keyword evidence="3" id="KW-1185">Reference proteome</keyword>
<dbReference type="GO" id="GO:0005634">
    <property type="term" value="C:nucleus"/>
    <property type="evidence" value="ECO:0007669"/>
    <property type="project" value="TreeGrafter"/>
</dbReference>
<dbReference type="PANTHER" id="PTHR31859:SF1">
    <property type="entry name" value="TETRATRICOPEPTIDE REPEAT PROTEIN 39C"/>
    <property type="match status" value="1"/>
</dbReference>
<dbReference type="PANTHER" id="PTHR31859">
    <property type="entry name" value="TETRATRICOPEPTIDE REPEAT PROTEIN 39 FAMILY MEMBER"/>
    <property type="match status" value="1"/>
</dbReference>
<proteinExistence type="predicted"/>
<dbReference type="GeneID" id="33556482"/>
<feature type="compositionally biased region" description="Acidic residues" evidence="1">
    <location>
        <begin position="208"/>
        <end position="217"/>
    </location>
</feature>
<feature type="compositionally biased region" description="Polar residues" evidence="1">
    <location>
        <begin position="20"/>
        <end position="31"/>
    </location>
</feature>
<reference evidence="2 3" key="1">
    <citation type="submission" date="2017-03" db="EMBL/GenBank/DDBJ databases">
        <title>Widespread Adenine N6-methylation of Active Genes in Fungi.</title>
        <authorList>
            <consortium name="DOE Joint Genome Institute"/>
            <person name="Mondo S.J."/>
            <person name="Dannebaum R.O."/>
            <person name="Kuo R.C."/>
            <person name="Louie K.B."/>
            <person name="Bewick A.J."/>
            <person name="Labutti K."/>
            <person name="Haridas S."/>
            <person name="Kuo A."/>
            <person name="Salamov A."/>
            <person name="Ahrendt S.R."/>
            <person name="Lau R."/>
            <person name="Bowen B.P."/>
            <person name="Lipzen A."/>
            <person name="Sullivan W."/>
            <person name="Andreopoulos W.B."/>
            <person name="Clum A."/>
            <person name="Lindquist E."/>
            <person name="Daum C."/>
            <person name="Northen T.R."/>
            <person name="Ramamoorthy G."/>
            <person name="Schmitz R.J."/>
            <person name="Gryganskyi A."/>
            <person name="Culley D."/>
            <person name="Magnuson J."/>
            <person name="James T.Y."/>
            <person name="O'Malley M.A."/>
            <person name="Stajich J.E."/>
            <person name="Spatafora J.W."/>
            <person name="Visel A."/>
            <person name="Grigoriev I.V."/>
        </authorList>
    </citation>
    <scope>NUCLEOTIDE SEQUENCE [LARGE SCALE GENOMIC DNA]</scope>
    <source>
        <strain evidence="2 3">NRRL Y-17943</strain>
    </source>
</reference>
<organism evidence="2 3">
    <name type="scientific">Kockovaella imperatae</name>
    <dbReference type="NCBI Taxonomy" id="4999"/>
    <lineage>
        <taxon>Eukaryota</taxon>
        <taxon>Fungi</taxon>
        <taxon>Dikarya</taxon>
        <taxon>Basidiomycota</taxon>
        <taxon>Agaricomycotina</taxon>
        <taxon>Tremellomycetes</taxon>
        <taxon>Tremellales</taxon>
        <taxon>Cuniculitremaceae</taxon>
        <taxon>Kockovaella</taxon>
    </lineage>
</organism>
<dbReference type="OrthoDB" id="43460at2759"/>
<accession>A0A1Y1UP37</accession>
<feature type="compositionally biased region" description="Basic and acidic residues" evidence="1">
    <location>
        <begin position="172"/>
        <end position="191"/>
    </location>
</feature>
<feature type="compositionally biased region" description="Polar residues" evidence="1">
    <location>
        <begin position="116"/>
        <end position="127"/>
    </location>
</feature>
<comment type="caution">
    <text evidence="2">The sequence shown here is derived from an EMBL/GenBank/DDBJ whole genome shotgun (WGS) entry which is preliminary data.</text>
</comment>
<dbReference type="AlphaFoldDB" id="A0A1Y1UP37"/>
<feature type="compositionally biased region" description="Basic residues" evidence="1">
    <location>
        <begin position="60"/>
        <end position="73"/>
    </location>
</feature>
<gene>
    <name evidence="2" type="ORF">BD324DRAFT_615036</name>
</gene>
<feature type="compositionally biased region" description="Acidic residues" evidence="1">
    <location>
        <begin position="227"/>
        <end position="236"/>
    </location>
</feature>
<feature type="region of interest" description="Disordered" evidence="1">
    <location>
        <begin position="793"/>
        <end position="813"/>
    </location>
</feature>